<evidence type="ECO:0000313" key="3">
    <source>
        <dbReference type="Proteomes" id="UP001597469"/>
    </source>
</evidence>
<reference evidence="3" key="1">
    <citation type="journal article" date="2019" name="Int. J. Syst. Evol. Microbiol.">
        <title>The Global Catalogue of Microorganisms (GCM) 10K type strain sequencing project: providing services to taxonomists for standard genome sequencing and annotation.</title>
        <authorList>
            <consortium name="The Broad Institute Genomics Platform"/>
            <consortium name="The Broad Institute Genome Sequencing Center for Infectious Disease"/>
            <person name="Wu L."/>
            <person name="Ma J."/>
        </authorList>
    </citation>
    <scope>NUCLEOTIDE SEQUENCE [LARGE SCALE GENOMIC DNA]</scope>
    <source>
        <strain evidence="3">KCTC 42805</strain>
    </source>
</reference>
<dbReference type="Proteomes" id="UP001597469">
    <property type="component" value="Unassembled WGS sequence"/>
</dbReference>
<feature type="chain" id="PRO_5045733539" description="T9SS type A sorting domain-containing protein" evidence="1">
    <location>
        <begin position="29"/>
        <end position="136"/>
    </location>
</feature>
<sequence length="136" mass="14678">MKILVKSLFLAIALIAAFSAIVIMTAGAAQGRPTNPTAPTAVRSAVFPSAAGKAVNVVIEKPAGQTLVVRMVDKQNHLLFTQTISKNVTSHRTKFNVEELTDGNYEIELVNGQEVSRHSFTLSTLPQVSRTISMEQ</sequence>
<keyword evidence="3" id="KW-1185">Reference proteome</keyword>
<evidence type="ECO:0000313" key="2">
    <source>
        <dbReference type="EMBL" id="MFD2572604.1"/>
    </source>
</evidence>
<proteinExistence type="predicted"/>
<dbReference type="EMBL" id="JBHULN010000011">
    <property type="protein sequence ID" value="MFD2572604.1"/>
    <property type="molecule type" value="Genomic_DNA"/>
</dbReference>
<keyword evidence="1" id="KW-0732">Signal</keyword>
<protein>
    <recommendedName>
        <fullName evidence="4">T9SS type A sorting domain-containing protein</fullName>
    </recommendedName>
</protein>
<dbReference type="RefSeq" id="WP_381525169.1">
    <property type="nucleotide sequence ID" value="NZ_JBHULN010000011.1"/>
</dbReference>
<comment type="caution">
    <text evidence="2">The sequence shown here is derived from an EMBL/GenBank/DDBJ whole genome shotgun (WGS) entry which is preliminary data.</text>
</comment>
<gene>
    <name evidence="2" type="ORF">ACFSUS_18335</name>
</gene>
<name>A0ABW5M7F7_9BACT</name>
<evidence type="ECO:0008006" key="4">
    <source>
        <dbReference type="Google" id="ProtNLM"/>
    </source>
</evidence>
<evidence type="ECO:0000256" key="1">
    <source>
        <dbReference type="SAM" id="SignalP"/>
    </source>
</evidence>
<organism evidence="2 3">
    <name type="scientific">Spirosoma soli</name>
    <dbReference type="NCBI Taxonomy" id="1770529"/>
    <lineage>
        <taxon>Bacteria</taxon>
        <taxon>Pseudomonadati</taxon>
        <taxon>Bacteroidota</taxon>
        <taxon>Cytophagia</taxon>
        <taxon>Cytophagales</taxon>
        <taxon>Cytophagaceae</taxon>
        <taxon>Spirosoma</taxon>
    </lineage>
</organism>
<feature type="signal peptide" evidence="1">
    <location>
        <begin position="1"/>
        <end position="28"/>
    </location>
</feature>
<accession>A0ABW5M7F7</accession>